<sequence length="61" mass="7268">MAKTRRTEPEIWERDRIAQLDIFLTFDLTLNPNTHHHRRPPTADSILTHQRIARITSYNTT</sequence>
<dbReference type="Proteomes" id="UP000500810">
    <property type="component" value="Segment"/>
</dbReference>
<dbReference type="EMBL" id="MT413450">
    <property type="protein sequence ID" value="QJQ38352.1"/>
    <property type="molecule type" value="Genomic_DNA"/>
</dbReference>
<name>A0A6M4B7N3_9CAUD</name>
<organism evidence="1 2">
    <name type="scientific">Pseudomonas phage Epa15</name>
    <dbReference type="NCBI Taxonomy" id="2733395"/>
    <lineage>
        <taxon>Viruses</taxon>
        <taxon>Duplodnaviria</taxon>
        <taxon>Heunggongvirae</taxon>
        <taxon>Uroviricota</taxon>
        <taxon>Caudoviricetes</taxon>
        <taxon>Lindbergviridae</taxon>
        <taxon>Pbunavirus</taxon>
        <taxon>Pbunavirus LS1</taxon>
    </lineage>
</organism>
<evidence type="ECO:0000313" key="2">
    <source>
        <dbReference type="Proteomes" id="UP000500810"/>
    </source>
</evidence>
<proteinExistence type="predicted"/>
<protein>
    <submittedName>
        <fullName evidence="1">Uncharacterized protein</fullName>
    </submittedName>
</protein>
<evidence type="ECO:0000313" key="1">
    <source>
        <dbReference type="EMBL" id="QJQ38352.1"/>
    </source>
</evidence>
<reference evidence="2" key="1">
    <citation type="submission" date="2020-04" db="EMBL/GenBank/DDBJ databases">
        <title>Pseudomonas aeruginosa Phage Cocktails: Rational Design and Efficacy against Mouse Wound and Septic Infections.</title>
        <authorList>
            <person name="Farlow J."/>
            <person name="Freyberger H.R."/>
            <person name="He Y."/>
            <person name="Ward A.M."/>
            <person name="Autvisuttinunt W."/>
            <person name="Li T."/>
            <person name="Jacobs A.C."/>
            <person name="Nikolich M.P."/>
            <person name="Filippov A."/>
        </authorList>
    </citation>
    <scope>NUCLEOTIDE SEQUENCE [LARGE SCALE GENOMIC DNA]</scope>
</reference>
<accession>A0A6M4B7N3</accession>